<feature type="transmembrane region" description="Helical" evidence="1">
    <location>
        <begin position="33"/>
        <end position="54"/>
    </location>
</feature>
<comment type="caution">
    <text evidence="2">The sequence shown here is derived from an EMBL/GenBank/DDBJ whole genome shotgun (WGS) entry which is preliminary data.</text>
</comment>
<dbReference type="Proteomes" id="UP001149142">
    <property type="component" value="Unassembled WGS sequence"/>
</dbReference>
<keyword evidence="1" id="KW-1133">Transmembrane helix</keyword>
<keyword evidence="1" id="KW-0812">Transmembrane</keyword>
<evidence type="ECO:0000313" key="3">
    <source>
        <dbReference type="Proteomes" id="UP001149142"/>
    </source>
</evidence>
<keyword evidence="3" id="KW-1185">Reference proteome</keyword>
<sequence length="192" mass="22334">MAILFFLILLVLLAICSYVIFKALKWILKRNIRIVYTLIGIGFLLLLGVVNHMFFKNMQFIQSEVYPNLYIVKYPDKDHKVLQQAIKNQVLNHFKTKVKKGKQLAYSNKNDIHFYEYGGTTFGFLGEAGTGYFIDHEEDLGGFVTEELGMYSNYKLAQFYFNPCNQDSTLICGEIKYFKEGEIFKSEILQDK</sequence>
<name>A0ABT4RX68_9FLAO</name>
<dbReference type="EMBL" id="JAPFGC010000002">
    <property type="protein sequence ID" value="MDA0176411.1"/>
    <property type="molecule type" value="Genomic_DNA"/>
</dbReference>
<evidence type="ECO:0000256" key="1">
    <source>
        <dbReference type="SAM" id="Phobius"/>
    </source>
</evidence>
<protein>
    <submittedName>
        <fullName evidence="2">Uncharacterized protein</fullName>
    </submittedName>
</protein>
<accession>A0ABT4RX68</accession>
<gene>
    <name evidence="2" type="ORF">OOZ35_02775</name>
</gene>
<keyword evidence="1" id="KW-0472">Membrane</keyword>
<organism evidence="2 3">
    <name type="scientific">Mesoflavibacter profundi</name>
    <dbReference type="NCBI Taxonomy" id="2708110"/>
    <lineage>
        <taxon>Bacteria</taxon>
        <taxon>Pseudomonadati</taxon>
        <taxon>Bacteroidota</taxon>
        <taxon>Flavobacteriia</taxon>
        <taxon>Flavobacteriales</taxon>
        <taxon>Flavobacteriaceae</taxon>
        <taxon>Mesoflavibacter</taxon>
    </lineage>
</organism>
<proteinExistence type="predicted"/>
<reference evidence="2" key="1">
    <citation type="submission" date="2022-11" db="EMBL/GenBank/DDBJ databases">
        <title>Refractory cell wall polysaccharides provide important carbon source for microbial heterotrophs in the hadal ocean.</title>
        <authorList>
            <person name="Zhu X."/>
        </authorList>
    </citation>
    <scope>NUCLEOTIDE SEQUENCE</scope>
    <source>
        <strain evidence="2">MTRN7</strain>
    </source>
</reference>
<evidence type="ECO:0000313" key="2">
    <source>
        <dbReference type="EMBL" id="MDA0176411.1"/>
    </source>
</evidence>
<dbReference type="RefSeq" id="WP_270005037.1">
    <property type="nucleotide sequence ID" value="NZ_JAPFGC010000002.1"/>
</dbReference>